<reference evidence="5 6" key="1">
    <citation type="journal article" date="2018" name="Mol. Plant">
        <title>The genome of Artemisia annua provides insight into the evolution of Asteraceae family and artemisinin biosynthesis.</title>
        <authorList>
            <person name="Shen Q."/>
            <person name="Zhang L."/>
            <person name="Liao Z."/>
            <person name="Wang S."/>
            <person name="Yan T."/>
            <person name="Shi P."/>
            <person name="Liu M."/>
            <person name="Fu X."/>
            <person name="Pan Q."/>
            <person name="Wang Y."/>
            <person name="Lv Z."/>
            <person name="Lu X."/>
            <person name="Zhang F."/>
            <person name="Jiang W."/>
            <person name="Ma Y."/>
            <person name="Chen M."/>
            <person name="Hao X."/>
            <person name="Li L."/>
            <person name="Tang Y."/>
            <person name="Lv G."/>
            <person name="Zhou Y."/>
            <person name="Sun X."/>
            <person name="Brodelius P.E."/>
            <person name="Rose J.K.C."/>
            <person name="Tang K."/>
        </authorList>
    </citation>
    <scope>NUCLEOTIDE SEQUENCE [LARGE SCALE GENOMIC DNA]</scope>
    <source>
        <strain evidence="6">cv. Huhao1</strain>
        <tissue evidence="5">Leaf</tissue>
    </source>
</reference>
<dbReference type="InterPro" id="IPR039776">
    <property type="entry name" value="Pds5"/>
</dbReference>
<dbReference type="Proteomes" id="UP000245207">
    <property type="component" value="Unassembled WGS sequence"/>
</dbReference>
<keyword evidence="3" id="KW-0234">DNA repair</keyword>
<accession>A0A2U1N5U1</accession>
<keyword evidence="2" id="KW-0227">DNA damage</keyword>
<dbReference type="Pfam" id="PF20168">
    <property type="entry name" value="PDS5"/>
    <property type="match status" value="1"/>
</dbReference>
<dbReference type="PANTHER" id="PTHR12663">
    <property type="entry name" value="ANDROGEN INDUCED INHIBITOR OF PROLIFERATION AS3 / PDS5-RELATED"/>
    <property type="match status" value="1"/>
</dbReference>
<evidence type="ECO:0000256" key="3">
    <source>
        <dbReference type="ARBA" id="ARBA00023204"/>
    </source>
</evidence>
<dbReference type="GO" id="GO:0000785">
    <property type="term" value="C:chromatin"/>
    <property type="evidence" value="ECO:0007669"/>
    <property type="project" value="TreeGrafter"/>
</dbReference>
<dbReference type="GO" id="GO:0006281">
    <property type="term" value="P:DNA repair"/>
    <property type="evidence" value="ECO:0007669"/>
    <property type="project" value="UniProtKB-KW"/>
</dbReference>
<comment type="subcellular location">
    <subcellularLocation>
        <location evidence="1">Nucleus</location>
    </subcellularLocation>
</comment>
<dbReference type="EMBL" id="PKPP01003560">
    <property type="protein sequence ID" value="PWA68824.1"/>
    <property type="molecule type" value="Genomic_DNA"/>
</dbReference>
<name>A0A2U1N5U1_ARTAN</name>
<comment type="caution">
    <text evidence="5">The sequence shown here is derived from an EMBL/GenBank/DDBJ whole genome shotgun (WGS) entry which is preliminary data.</text>
</comment>
<keyword evidence="6" id="KW-1185">Reference proteome</keyword>
<dbReference type="OrthoDB" id="200660at2759"/>
<evidence type="ECO:0000256" key="1">
    <source>
        <dbReference type="ARBA" id="ARBA00004123"/>
    </source>
</evidence>
<dbReference type="STRING" id="35608.A0A2U1N5U1"/>
<protein>
    <submittedName>
        <fullName evidence="5">Tudor domain, Armadillo-type fold protein</fullName>
    </submittedName>
</protein>
<keyword evidence="4" id="KW-0539">Nucleus</keyword>
<evidence type="ECO:0000256" key="4">
    <source>
        <dbReference type="ARBA" id="ARBA00023242"/>
    </source>
</evidence>
<sequence>MDVVLVQQDDVELEHQLLEVGNKLSNPPRLTDELLLVLDQAEKLLYEVCQSPKISMLHALKPSVKALIHDDLLRHSDADVKVAVASCMCEIVRITAPVACAVFQLVVSSFEGLADQSNRSYNKRLSILENVCKTKAFVVMLDIECDVMIVKMFEHFLTSVRDYHRGDIFLYMETIMVLTLKESEEISVELLKPLLASVKKHSEGVLPVARELGEGVLWKSAEKLKPYLMQAVTALGDPLDAYTEIVTSVCEGSTPAFQRDDENAYGLSYTYISISISES</sequence>
<proteinExistence type="predicted"/>
<gene>
    <name evidence="5" type="ORF">CTI12_AA304250</name>
</gene>
<evidence type="ECO:0000256" key="2">
    <source>
        <dbReference type="ARBA" id="ARBA00022763"/>
    </source>
</evidence>
<organism evidence="5 6">
    <name type="scientific">Artemisia annua</name>
    <name type="common">Sweet wormwood</name>
    <dbReference type="NCBI Taxonomy" id="35608"/>
    <lineage>
        <taxon>Eukaryota</taxon>
        <taxon>Viridiplantae</taxon>
        <taxon>Streptophyta</taxon>
        <taxon>Embryophyta</taxon>
        <taxon>Tracheophyta</taxon>
        <taxon>Spermatophyta</taxon>
        <taxon>Magnoliopsida</taxon>
        <taxon>eudicotyledons</taxon>
        <taxon>Gunneridae</taxon>
        <taxon>Pentapetalae</taxon>
        <taxon>asterids</taxon>
        <taxon>campanulids</taxon>
        <taxon>Asterales</taxon>
        <taxon>Asteraceae</taxon>
        <taxon>Asteroideae</taxon>
        <taxon>Anthemideae</taxon>
        <taxon>Artemisiinae</taxon>
        <taxon>Artemisia</taxon>
    </lineage>
</organism>
<dbReference type="GO" id="GO:0005634">
    <property type="term" value="C:nucleus"/>
    <property type="evidence" value="ECO:0007669"/>
    <property type="project" value="UniProtKB-SubCell"/>
</dbReference>
<dbReference type="AlphaFoldDB" id="A0A2U1N5U1"/>
<evidence type="ECO:0000313" key="5">
    <source>
        <dbReference type="EMBL" id="PWA68824.1"/>
    </source>
</evidence>
<evidence type="ECO:0000313" key="6">
    <source>
        <dbReference type="Proteomes" id="UP000245207"/>
    </source>
</evidence>
<dbReference type="PANTHER" id="PTHR12663:SF3">
    <property type="entry name" value="SISTER CHROMATID COHESION PROTEIN PDS5 HOMOLOG C"/>
    <property type="match status" value="1"/>
</dbReference>
<dbReference type="GO" id="GO:0007064">
    <property type="term" value="P:mitotic sister chromatid cohesion"/>
    <property type="evidence" value="ECO:0007669"/>
    <property type="project" value="InterPro"/>
</dbReference>